<feature type="transmembrane region" description="Helical" evidence="16">
    <location>
        <begin position="136"/>
        <end position="159"/>
    </location>
</feature>
<reference evidence="17 18" key="1">
    <citation type="submission" date="2020-08" db="EMBL/GenBank/DDBJ databases">
        <title>Genomic Encyclopedia of Type Strains, Phase IV (KMG-IV): sequencing the most valuable type-strain genomes for metagenomic binning, comparative biology and taxonomic classification.</title>
        <authorList>
            <person name="Goeker M."/>
        </authorList>
    </citation>
    <scope>NUCLEOTIDE SEQUENCE [LARGE SCALE GENOMIC DNA]</scope>
    <source>
        <strain evidence="17 18">DSM 101730</strain>
    </source>
</reference>
<comment type="catalytic activity">
    <reaction evidence="1">
        <text>a CDP-1,2-diacyl-sn-glycerol + L-serine = a 1,2-diacyl-sn-glycero-3-phospho-L-serine + CMP + H(+)</text>
        <dbReference type="Rhea" id="RHEA:16913"/>
        <dbReference type="ChEBI" id="CHEBI:15378"/>
        <dbReference type="ChEBI" id="CHEBI:33384"/>
        <dbReference type="ChEBI" id="CHEBI:57262"/>
        <dbReference type="ChEBI" id="CHEBI:58332"/>
        <dbReference type="ChEBI" id="CHEBI:60377"/>
        <dbReference type="EC" id="2.7.8.8"/>
    </reaction>
</comment>
<evidence type="ECO:0000256" key="1">
    <source>
        <dbReference type="ARBA" id="ARBA00000287"/>
    </source>
</evidence>
<evidence type="ECO:0000256" key="10">
    <source>
        <dbReference type="ARBA" id="ARBA00023098"/>
    </source>
</evidence>
<evidence type="ECO:0000256" key="15">
    <source>
        <dbReference type="RuleBase" id="RU003750"/>
    </source>
</evidence>
<dbReference type="EC" id="2.7.8.8" evidence="4"/>
<evidence type="ECO:0000256" key="16">
    <source>
        <dbReference type="SAM" id="Phobius"/>
    </source>
</evidence>
<evidence type="ECO:0000256" key="5">
    <source>
        <dbReference type="ARBA" id="ARBA00017171"/>
    </source>
</evidence>
<dbReference type="InterPro" id="IPR000462">
    <property type="entry name" value="CDP-OH_P_trans"/>
</dbReference>
<feature type="transmembrane region" description="Helical" evidence="16">
    <location>
        <begin position="201"/>
        <end position="220"/>
    </location>
</feature>
<evidence type="ECO:0000256" key="4">
    <source>
        <dbReference type="ARBA" id="ARBA00013174"/>
    </source>
</evidence>
<keyword evidence="10" id="KW-0443">Lipid metabolism</keyword>
<accession>A0A840SJZ6</accession>
<dbReference type="AlphaFoldDB" id="A0A840SJZ6"/>
<dbReference type="InterPro" id="IPR043130">
    <property type="entry name" value="CDP-OH_PTrfase_TM_dom"/>
</dbReference>
<proteinExistence type="inferred from homology"/>
<evidence type="ECO:0000256" key="13">
    <source>
        <dbReference type="ARBA" id="ARBA00023264"/>
    </source>
</evidence>
<keyword evidence="6" id="KW-0444">Lipid biosynthesis</keyword>
<organism evidence="17 18">
    <name type="scientific">Amaricoccus macauensis</name>
    <dbReference type="NCBI Taxonomy" id="57001"/>
    <lineage>
        <taxon>Bacteria</taxon>
        <taxon>Pseudomonadati</taxon>
        <taxon>Pseudomonadota</taxon>
        <taxon>Alphaproteobacteria</taxon>
        <taxon>Rhodobacterales</taxon>
        <taxon>Paracoccaceae</taxon>
        <taxon>Amaricoccus</taxon>
    </lineage>
</organism>
<dbReference type="NCBIfam" id="TIGR00473">
    <property type="entry name" value="pssA"/>
    <property type="match status" value="1"/>
</dbReference>
<dbReference type="PROSITE" id="PS00379">
    <property type="entry name" value="CDP_ALCOHOL_P_TRANSF"/>
    <property type="match status" value="1"/>
</dbReference>
<evidence type="ECO:0000256" key="9">
    <source>
        <dbReference type="ARBA" id="ARBA00022989"/>
    </source>
</evidence>
<keyword evidence="8 16" id="KW-0812">Transmembrane</keyword>
<comment type="similarity">
    <text evidence="3 15">Belongs to the CDP-alcohol phosphatidyltransferase class-I family.</text>
</comment>
<protein>
    <recommendedName>
        <fullName evidence="5">CDP-diacylglycerol--serine O-phosphatidyltransferase</fullName>
        <ecNumber evidence="4">2.7.8.8</ecNumber>
    </recommendedName>
    <alternativeName>
        <fullName evidence="14">Phosphatidylserine synthase</fullName>
    </alternativeName>
</protein>
<dbReference type="InterPro" id="IPR050324">
    <property type="entry name" value="CDP-alcohol_PTase-I"/>
</dbReference>
<dbReference type="RefSeq" id="WP_246399723.1">
    <property type="nucleotide sequence ID" value="NZ_JACHFM010000002.1"/>
</dbReference>
<comment type="caution">
    <text evidence="17">The sequence shown here is derived from an EMBL/GenBank/DDBJ whole genome shotgun (WGS) entry which is preliminary data.</text>
</comment>
<dbReference type="PANTHER" id="PTHR14269:SF61">
    <property type="entry name" value="CDP-DIACYLGLYCEROL--SERINE O-PHOSPHATIDYLTRANSFERASE"/>
    <property type="match status" value="1"/>
</dbReference>
<evidence type="ECO:0000256" key="8">
    <source>
        <dbReference type="ARBA" id="ARBA00022692"/>
    </source>
</evidence>
<dbReference type="InterPro" id="IPR004533">
    <property type="entry name" value="CDP-diaglyc--ser_O-PTrfase"/>
</dbReference>
<dbReference type="Gene3D" id="1.20.120.1760">
    <property type="match status" value="1"/>
</dbReference>
<dbReference type="GO" id="GO:0003882">
    <property type="term" value="F:CDP-diacylglycerol-serine O-phosphatidyltransferase activity"/>
    <property type="evidence" value="ECO:0007669"/>
    <property type="project" value="UniProtKB-EC"/>
</dbReference>
<evidence type="ECO:0000313" key="18">
    <source>
        <dbReference type="Proteomes" id="UP000549457"/>
    </source>
</evidence>
<name>A0A840SJZ6_9RHOB</name>
<dbReference type="EMBL" id="JACHFM010000002">
    <property type="protein sequence ID" value="MBB5222257.1"/>
    <property type="molecule type" value="Genomic_DNA"/>
</dbReference>
<keyword evidence="12" id="KW-0594">Phospholipid biosynthesis</keyword>
<evidence type="ECO:0000256" key="2">
    <source>
        <dbReference type="ARBA" id="ARBA00004127"/>
    </source>
</evidence>
<dbReference type="InterPro" id="IPR048254">
    <property type="entry name" value="CDP_ALCOHOL_P_TRANSF_CS"/>
</dbReference>
<gene>
    <name evidence="17" type="ORF">HNP73_002193</name>
</gene>
<evidence type="ECO:0000256" key="6">
    <source>
        <dbReference type="ARBA" id="ARBA00022516"/>
    </source>
</evidence>
<keyword evidence="18" id="KW-1185">Reference proteome</keyword>
<evidence type="ECO:0000313" key="17">
    <source>
        <dbReference type="EMBL" id="MBB5222257.1"/>
    </source>
</evidence>
<keyword evidence="7 15" id="KW-0808">Transferase</keyword>
<evidence type="ECO:0000256" key="3">
    <source>
        <dbReference type="ARBA" id="ARBA00010441"/>
    </source>
</evidence>
<dbReference type="Proteomes" id="UP000549457">
    <property type="component" value="Unassembled WGS sequence"/>
</dbReference>
<keyword evidence="11 16" id="KW-0472">Membrane</keyword>
<sequence>MREMRRPPENLPFLQLVPNLVTILGLCAGLTAIRFAFLGRFDLAAGLIVFAAVIDGFDGLLARKLDAASPMGAELDSLADFVDFGVAPAIVVYLAALSGIGDLGWTFALVFAVCCCLRLARFNVNRDVPMEGRAHFVGVPAPAGALLGLLPVFLMLAGVVDASELPWVVAPWLLLVGLLMVSRMRTFSPKSLRIPRERSKFILVAAALLVGLTLTRFWLFLVFFDVAYAVLLVHAAVVSRRHSR</sequence>
<keyword evidence="9 16" id="KW-1133">Transmembrane helix</keyword>
<dbReference type="GO" id="GO:0012505">
    <property type="term" value="C:endomembrane system"/>
    <property type="evidence" value="ECO:0007669"/>
    <property type="project" value="UniProtKB-SubCell"/>
</dbReference>
<dbReference type="GO" id="GO:0016020">
    <property type="term" value="C:membrane"/>
    <property type="evidence" value="ECO:0007669"/>
    <property type="project" value="InterPro"/>
</dbReference>
<evidence type="ECO:0000256" key="7">
    <source>
        <dbReference type="ARBA" id="ARBA00022679"/>
    </source>
</evidence>
<evidence type="ECO:0000256" key="14">
    <source>
        <dbReference type="ARBA" id="ARBA00032361"/>
    </source>
</evidence>
<evidence type="ECO:0000256" key="12">
    <source>
        <dbReference type="ARBA" id="ARBA00023209"/>
    </source>
</evidence>
<dbReference type="PANTHER" id="PTHR14269">
    <property type="entry name" value="CDP-DIACYLGLYCEROL--GLYCEROL-3-PHOSPHATE 3-PHOSPHATIDYLTRANSFERASE-RELATED"/>
    <property type="match status" value="1"/>
</dbReference>
<evidence type="ECO:0000256" key="11">
    <source>
        <dbReference type="ARBA" id="ARBA00023136"/>
    </source>
</evidence>
<dbReference type="Pfam" id="PF01066">
    <property type="entry name" value="CDP-OH_P_transf"/>
    <property type="match status" value="1"/>
</dbReference>
<comment type="subcellular location">
    <subcellularLocation>
        <location evidence="2">Endomembrane system</location>
        <topology evidence="2">Multi-pass membrane protein</topology>
    </subcellularLocation>
</comment>
<feature type="transmembrane region" description="Helical" evidence="16">
    <location>
        <begin position="165"/>
        <end position="181"/>
    </location>
</feature>
<dbReference type="GO" id="GO:0008654">
    <property type="term" value="P:phospholipid biosynthetic process"/>
    <property type="evidence" value="ECO:0007669"/>
    <property type="project" value="UniProtKB-KW"/>
</dbReference>
<keyword evidence="13" id="KW-1208">Phospholipid metabolism</keyword>
<feature type="transmembrane region" description="Helical" evidence="16">
    <location>
        <begin position="12"/>
        <end position="37"/>
    </location>
</feature>